<dbReference type="GO" id="GO:0003677">
    <property type="term" value="F:DNA binding"/>
    <property type="evidence" value="ECO:0007669"/>
    <property type="project" value="UniProtKB-KW"/>
</dbReference>
<protein>
    <recommendedName>
        <fullName evidence="10">Replication factor A C-terminal domain-containing protein</fullName>
    </recommendedName>
</protein>
<dbReference type="CDD" id="cd04480">
    <property type="entry name" value="RPA1_DBD_A_like"/>
    <property type="match status" value="1"/>
</dbReference>
<evidence type="ECO:0000313" key="9">
    <source>
        <dbReference type="Proteomes" id="UP000694005"/>
    </source>
</evidence>
<dbReference type="CDD" id="cd04476">
    <property type="entry name" value="RPA1_DBD_C"/>
    <property type="match status" value="1"/>
</dbReference>
<dbReference type="SUPFAM" id="SSF50249">
    <property type="entry name" value="Nucleic acid-binding proteins"/>
    <property type="match status" value="2"/>
</dbReference>
<evidence type="ECO:0008006" key="10">
    <source>
        <dbReference type="Google" id="ProtNLM"/>
    </source>
</evidence>
<sequence length="476" mass="52110">MANSYTVLADLSAGRCSTAVEVRILRFWEAKNINKRGQLMSLEMLLIDEHSTLVQGSVPASLQLMFRGRLTEGSVYTLSGFDVTRSNPKFRLSDGPVSIRFNEGTAFEKIATTSRIIPTEHFRFRPYEQILELANTGKQLPGIILDLWDVDVCVSMFDSLALAFHSKFDGYGREPRIVLVTAINPKIVSAGKLYLNGTSATRVFFDCETTVGKEALNRQGGSSTKVVHAQKIEPLTVSELNNFVLTADPQIIEFLCTAKVIGVQLDEGWCYIGCSVCSKKLIREESSFTCVPCNQPNAVAELRYRVVFSVSDVTGMAGFVGFDKEVAKLTNVLASEAAQIVGIGVNAEVDTELPRSLADVVGNTYTFQLKLKDFDFTANHQTFTISRIFPARELAPIPTFAVRSLYFPYVNLLLLKYLNRDFEGSSSCNVAEQGTTSDGPLAGLEAAGKEGVAGLEAAGKEGVDLEESARKKARVE</sequence>
<comment type="similarity">
    <text evidence="1">Belongs to the replication factor A protein 1 family.</text>
</comment>
<dbReference type="AlphaFoldDB" id="A0A8D9DA71"/>
<dbReference type="InterPro" id="IPR003871">
    <property type="entry name" value="RFA1B/D_OB_1st"/>
</dbReference>
<evidence type="ECO:0000256" key="3">
    <source>
        <dbReference type="ARBA" id="ARBA00022771"/>
    </source>
</evidence>
<evidence type="ECO:0000256" key="4">
    <source>
        <dbReference type="ARBA" id="ARBA00022833"/>
    </source>
</evidence>
<dbReference type="InterPro" id="IPR012340">
    <property type="entry name" value="NA-bd_OB-fold"/>
</dbReference>
<dbReference type="GO" id="GO:0008270">
    <property type="term" value="F:zinc ion binding"/>
    <property type="evidence" value="ECO:0007669"/>
    <property type="project" value="UniProtKB-KW"/>
</dbReference>
<name>A0A8D9DA71_BRACM</name>
<evidence type="ECO:0000256" key="2">
    <source>
        <dbReference type="ARBA" id="ARBA00022723"/>
    </source>
</evidence>
<keyword evidence="2" id="KW-0479">Metal-binding</keyword>
<keyword evidence="3" id="KW-0863">Zinc-finger</keyword>
<accession>A0A8D9DA71</accession>
<feature type="domain" description="Replication factor A C-terminal" evidence="7">
    <location>
        <begin position="256"/>
        <end position="379"/>
    </location>
</feature>
<gene>
    <name evidence="8" type="ORF">BRAPAZ1V2_A06P19180.2</name>
</gene>
<dbReference type="Proteomes" id="UP000694005">
    <property type="component" value="Chromosome A06"/>
</dbReference>
<keyword evidence="4" id="KW-0862">Zinc</keyword>
<dbReference type="PANTHER" id="PTHR47165:SF4">
    <property type="entry name" value="OS03G0429900 PROTEIN"/>
    <property type="match status" value="1"/>
</dbReference>
<dbReference type="Pfam" id="PF02721">
    <property type="entry name" value="DUF223"/>
    <property type="match status" value="1"/>
</dbReference>
<organism evidence="8 9">
    <name type="scientific">Brassica campestris</name>
    <name type="common">Field mustard</name>
    <dbReference type="NCBI Taxonomy" id="3711"/>
    <lineage>
        <taxon>Eukaryota</taxon>
        <taxon>Viridiplantae</taxon>
        <taxon>Streptophyta</taxon>
        <taxon>Embryophyta</taxon>
        <taxon>Tracheophyta</taxon>
        <taxon>Spermatophyta</taxon>
        <taxon>Magnoliopsida</taxon>
        <taxon>eudicotyledons</taxon>
        <taxon>Gunneridae</taxon>
        <taxon>Pentapetalae</taxon>
        <taxon>rosids</taxon>
        <taxon>malvids</taxon>
        <taxon>Brassicales</taxon>
        <taxon>Brassicaceae</taxon>
        <taxon>Brassiceae</taxon>
        <taxon>Brassica</taxon>
    </lineage>
</organism>
<evidence type="ECO:0000256" key="1">
    <source>
        <dbReference type="ARBA" id="ARBA00005690"/>
    </source>
</evidence>
<dbReference type="Pfam" id="PF08646">
    <property type="entry name" value="Rep_fac-A_C"/>
    <property type="match status" value="1"/>
</dbReference>
<dbReference type="PANTHER" id="PTHR47165">
    <property type="entry name" value="OS03G0429900 PROTEIN"/>
    <property type="match status" value="1"/>
</dbReference>
<dbReference type="Gene3D" id="2.40.50.140">
    <property type="entry name" value="Nucleic acid-binding proteins"/>
    <property type="match status" value="2"/>
</dbReference>
<dbReference type="EMBL" id="LS974622">
    <property type="protein sequence ID" value="CAG7869678.1"/>
    <property type="molecule type" value="Genomic_DNA"/>
</dbReference>
<evidence type="ECO:0000256" key="5">
    <source>
        <dbReference type="ARBA" id="ARBA00023125"/>
    </source>
</evidence>
<evidence type="ECO:0000259" key="7">
    <source>
        <dbReference type="Pfam" id="PF08646"/>
    </source>
</evidence>
<reference evidence="8 9" key="1">
    <citation type="submission" date="2021-07" db="EMBL/GenBank/DDBJ databases">
        <authorList>
            <consortium name="Genoscope - CEA"/>
            <person name="William W."/>
        </authorList>
    </citation>
    <scope>NUCLEOTIDE SEQUENCE [LARGE SCALE GENOMIC DNA]</scope>
</reference>
<dbReference type="Gramene" id="A06p19180.2_BraZ1">
    <property type="protein sequence ID" value="A06p19180.2_BraZ1.CDS"/>
    <property type="gene ID" value="A06g19180.2_BraZ1"/>
</dbReference>
<evidence type="ECO:0000313" key="8">
    <source>
        <dbReference type="EMBL" id="CAG7869678.1"/>
    </source>
</evidence>
<feature type="domain" description="Replication protein A 70 kDa DNA-binding subunit B/D first OB fold" evidence="6">
    <location>
        <begin position="5"/>
        <end position="108"/>
    </location>
</feature>
<proteinExistence type="inferred from homology"/>
<keyword evidence="5" id="KW-0238">DNA-binding</keyword>
<evidence type="ECO:0000259" key="6">
    <source>
        <dbReference type="Pfam" id="PF02721"/>
    </source>
</evidence>
<dbReference type="InterPro" id="IPR047192">
    <property type="entry name" value="Euk_RPA1_DBD_C"/>
</dbReference>
<dbReference type="InterPro" id="IPR013955">
    <property type="entry name" value="Rep_factor-A_C"/>
</dbReference>